<dbReference type="SUPFAM" id="SSF56524">
    <property type="entry name" value="Oxidoreductase molybdopterin-binding domain"/>
    <property type="match status" value="1"/>
</dbReference>
<comment type="caution">
    <text evidence="3">The sequence shown here is derived from an EMBL/GenBank/DDBJ whole genome shotgun (WGS) entry which is preliminary data.</text>
</comment>
<evidence type="ECO:0000313" key="4">
    <source>
        <dbReference type="Proteomes" id="UP000751190"/>
    </source>
</evidence>
<keyword evidence="1" id="KW-0472">Membrane</keyword>
<dbReference type="AlphaFoldDB" id="A0A8J5XY35"/>
<dbReference type="InterPro" id="IPR036374">
    <property type="entry name" value="OxRdtase_Mopterin-bd_sf"/>
</dbReference>
<accession>A0A8J5XY35</accession>
<keyword evidence="4" id="KW-1185">Reference proteome</keyword>
<keyword evidence="1" id="KW-1133">Transmembrane helix</keyword>
<feature type="domain" description="Oxidoreductase molybdopterin-binding" evidence="2">
    <location>
        <begin position="103"/>
        <end position="251"/>
    </location>
</feature>
<feature type="transmembrane region" description="Helical" evidence="1">
    <location>
        <begin position="12"/>
        <end position="30"/>
    </location>
</feature>
<dbReference type="PANTHER" id="PTHR43032">
    <property type="entry name" value="PROTEIN-METHIONINE-SULFOXIDE REDUCTASE"/>
    <property type="match status" value="1"/>
</dbReference>
<organism evidence="3 4">
    <name type="scientific">Diacronema lutheri</name>
    <name type="common">Unicellular marine alga</name>
    <name type="synonym">Monochrysis lutheri</name>
    <dbReference type="NCBI Taxonomy" id="2081491"/>
    <lineage>
        <taxon>Eukaryota</taxon>
        <taxon>Haptista</taxon>
        <taxon>Haptophyta</taxon>
        <taxon>Pavlovophyceae</taxon>
        <taxon>Pavlovales</taxon>
        <taxon>Pavlovaceae</taxon>
        <taxon>Diacronema</taxon>
    </lineage>
</organism>
<dbReference type="EMBL" id="JAGTXO010000005">
    <property type="protein sequence ID" value="KAG8467575.1"/>
    <property type="molecule type" value="Genomic_DNA"/>
</dbReference>
<dbReference type="OrthoDB" id="204944at2759"/>
<gene>
    <name evidence="3" type="ORF">KFE25_006627</name>
</gene>
<keyword evidence="1" id="KW-0812">Transmembrane</keyword>
<reference evidence="3" key="1">
    <citation type="submission" date="2021-05" db="EMBL/GenBank/DDBJ databases">
        <title>The genome of the haptophyte Pavlova lutheri (Diacronema luteri, Pavlovales) - a model for lipid biosynthesis in eukaryotic algae.</title>
        <authorList>
            <person name="Hulatt C.J."/>
            <person name="Posewitz M.C."/>
        </authorList>
    </citation>
    <scope>NUCLEOTIDE SEQUENCE</scope>
    <source>
        <strain evidence="3">NIVA-4/92</strain>
    </source>
</reference>
<dbReference type="InterPro" id="IPR000572">
    <property type="entry name" value="OxRdtase_Mopterin-bd_dom"/>
</dbReference>
<evidence type="ECO:0000259" key="2">
    <source>
        <dbReference type="Pfam" id="PF00174"/>
    </source>
</evidence>
<dbReference type="PANTHER" id="PTHR43032:SF4">
    <property type="entry name" value="OXIDOREDUCTASE MOLYBDOPTERIN-BINDING DOMAIN-CONTAINING PROTEIN"/>
    <property type="match status" value="1"/>
</dbReference>
<dbReference type="Pfam" id="PF00174">
    <property type="entry name" value="Oxidored_molyb"/>
    <property type="match status" value="1"/>
</dbReference>
<dbReference type="Proteomes" id="UP000751190">
    <property type="component" value="Unassembled WGS sequence"/>
</dbReference>
<name>A0A8J5XY35_DIALT</name>
<proteinExistence type="predicted"/>
<evidence type="ECO:0000256" key="1">
    <source>
        <dbReference type="SAM" id="Phobius"/>
    </source>
</evidence>
<protein>
    <recommendedName>
        <fullName evidence="2">Oxidoreductase molybdopterin-binding domain-containing protein</fullName>
    </recommendedName>
</protein>
<dbReference type="Gene3D" id="3.90.420.10">
    <property type="entry name" value="Oxidoreductase, molybdopterin-binding domain"/>
    <property type="match status" value="1"/>
</dbReference>
<sequence length="331" mass="35839">MGEDTTEITMESMAYYWAAVGALVAAVHGWRRLRPRPIGADTGALTSQRSVQRAIAKKERARAAAVRGATRGQSAGLPDGQTAAKKWIVLDLGLRPAPGAYALDPTDWSLAVRAPGGASVELKMRDIEALGVRRYEGHAWHCVTGWTALGLTFDGVPLTSVLAHPKLSAANGGTAPEWDWLVQRAADGYTVPVAREDAMAADAFLALAFDGQPVPMEHGGPRLVFPALYGWKSAKWVVELELALRYEPGFWERLGCHPRGRVARNERFREGWSAAVWAWLAAAPGVYRRLGGHDVWVFVMQAGGNALGAVVRRFSTLHVAAAPRSASRFRA</sequence>
<evidence type="ECO:0000313" key="3">
    <source>
        <dbReference type="EMBL" id="KAG8467575.1"/>
    </source>
</evidence>